<dbReference type="InterPro" id="IPR017930">
    <property type="entry name" value="Myb_dom"/>
</dbReference>
<keyword evidence="5" id="KW-0804">Transcription</keyword>
<dbReference type="STRING" id="59895.A0A118JXZ7"/>
<dbReference type="PROSITE" id="PS51294">
    <property type="entry name" value="HTH_MYB"/>
    <property type="match status" value="1"/>
</dbReference>
<evidence type="ECO:0000256" key="5">
    <source>
        <dbReference type="ARBA" id="ARBA00023163"/>
    </source>
</evidence>
<dbReference type="Gramene" id="KVH97027">
    <property type="protein sequence ID" value="KVH97027"/>
    <property type="gene ID" value="Ccrd_000879"/>
</dbReference>
<accession>A0A118JXZ7</accession>
<organism evidence="9 10">
    <name type="scientific">Cynara cardunculus var. scolymus</name>
    <name type="common">Globe artichoke</name>
    <name type="synonym">Cynara scolymus</name>
    <dbReference type="NCBI Taxonomy" id="59895"/>
    <lineage>
        <taxon>Eukaryota</taxon>
        <taxon>Viridiplantae</taxon>
        <taxon>Streptophyta</taxon>
        <taxon>Embryophyta</taxon>
        <taxon>Tracheophyta</taxon>
        <taxon>Spermatophyta</taxon>
        <taxon>Magnoliopsida</taxon>
        <taxon>eudicotyledons</taxon>
        <taxon>Gunneridae</taxon>
        <taxon>Pentapetalae</taxon>
        <taxon>asterids</taxon>
        <taxon>campanulids</taxon>
        <taxon>Asterales</taxon>
        <taxon>Asteraceae</taxon>
        <taxon>Carduoideae</taxon>
        <taxon>Cardueae</taxon>
        <taxon>Carduinae</taxon>
        <taxon>Cynara</taxon>
    </lineage>
</organism>
<proteinExistence type="predicted"/>
<comment type="subcellular location">
    <subcellularLocation>
        <location evidence="1">Nucleus</location>
    </subcellularLocation>
</comment>
<dbReference type="PANTHER" id="PTHR47997:SF28">
    <property type="entry name" value="TRANSCRIPTION FACTOR MYB15-LIKE"/>
    <property type="match status" value="1"/>
</dbReference>
<dbReference type="EMBL" id="LEKV01003881">
    <property type="protein sequence ID" value="KVH97027.1"/>
    <property type="molecule type" value="Genomic_DNA"/>
</dbReference>
<evidence type="ECO:0000313" key="9">
    <source>
        <dbReference type="EMBL" id="KVH97027.1"/>
    </source>
</evidence>
<evidence type="ECO:0000256" key="4">
    <source>
        <dbReference type="ARBA" id="ARBA00023125"/>
    </source>
</evidence>
<evidence type="ECO:0000256" key="3">
    <source>
        <dbReference type="ARBA" id="ARBA00023015"/>
    </source>
</evidence>
<reference evidence="9 10" key="1">
    <citation type="journal article" date="2016" name="Sci. Rep.">
        <title>The genome sequence of the outbreeding globe artichoke constructed de novo incorporating a phase-aware low-pass sequencing strategy of F1 progeny.</title>
        <authorList>
            <person name="Scaglione D."/>
            <person name="Reyes-Chin-Wo S."/>
            <person name="Acquadro A."/>
            <person name="Froenicke L."/>
            <person name="Portis E."/>
            <person name="Beitel C."/>
            <person name="Tirone M."/>
            <person name="Mauro R."/>
            <person name="Lo Monaco A."/>
            <person name="Mauromicale G."/>
            <person name="Faccioli P."/>
            <person name="Cattivelli L."/>
            <person name="Rieseberg L."/>
            <person name="Michelmore R."/>
            <person name="Lanteri S."/>
        </authorList>
    </citation>
    <scope>NUCLEOTIDE SEQUENCE [LARGE SCALE GENOMIC DNA]</scope>
    <source>
        <strain evidence="9">2C</strain>
    </source>
</reference>
<dbReference type="InterPro" id="IPR001005">
    <property type="entry name" value="SANT/Myb"/>
</dbReference>
<dbReference type="Gene3D" id="1.10.10.60">
    <property type="entry name" value="Homeodomain-like"/>
    <property type="match status" value="1"/>
</dbReference>
<keyword evidence="3" id="KW-0805">Transcription regulation</keyword>
<keyword evidence="2" id="KW-0677">Repeat</keyword>
<evidence type="ECO:0000256" key="2">
    <source>
        <dbReference type="ARBA" id="ARBA00022737"/>
    </source>
</evidence>
<dbReference type="PANTHER" id="PTHR47997">
    <property type="entry name" value="MYB DOMAIN PROTEIN 55"/>
    <property type="match status" value="1"/>
</dbReference>
<comment type="caution">
    <text evidence="9">The sequence shown here is derived from an EMBL/GenBank/DDBJ whole genome shotgun (WGS) entry which is preliminary data.</text>
</comment>
<name>A0A118JXZ7_CYNCS</name>
<dbReference type="AlphaFoldDB" id="A0A118JXZ7"/>
<keyword evidence="10" id="KW-1185">Reference proteome</keyword>
<dbReference type="GO" id="GO:0003677">
    <property type="term" value="F:DNA binding"/>
    <property type="evidence" value="ECO:0007669"/>
    <property type="project" value="UniProtKB-KW"/>
</dbReference>
<dbReference type="Proteomes" id="UP000243975">
    <property type="component" value="Unassembled WGS sequence"/>
</dbReference>
<keyword evidence="6" id="KW-0539">Nucleus</keyword>
<dbReference type="GO" id="GO:0005634">
    <property type="term" value="C:nucleus"/>
    <property type="evidence" value="ECO:0007669"/>
    <property type="project" value="UniProtKB-SubCell"/>
</dbReference>
<dbReference type="InterPro" id="IPR051953">
    <property type="entry name" value="Plant_SW-associated_TFs"/>
</dbReference>
<evidence type="ECO:0000259" key="8">
    <source>
        <dbReference type="PROSITE" id="PS51294"/>
    </source>
</evidence>
<keyword evidence="4 9" id="KW-0238">DNA-binding</keyword>
<dbReference type="SUPFAM" id="SSF46689">
    <property type="entry name" value="Homeodomain-like"/>
    <property type="match status" value="1"/>
</dbReference>
<dbReference type="Pfam" id="PF00249">
    <property type="entry name" value="Myb_DNA-binding"/>
    <property type="match status" value="1"/>
</dbReference>
<sequence length="185" mass="21514">NFSKEEEDIIFHSHLLLGNRWAAIASRLPGRTDNEIKNHWHAHLKKRLTDHNMVPKTTNQNDKRTSMTFKPDNVEEILQQPANHNYDISESCLTFEDDIFSSSSSTTTSIEHHQIDNRADYFDLGSPGTVDDLQYFWQQLCPFENLELENNHLDMLSNPIFQDSFDDPNSPCSFYISDYDIIQGF</sequence>
<evidence type="ECO:0000256" key="6">
    <source>
        <dbReference type="ARBA" id="ARBA00023242"/>
    </source>
</evidence>
<dbReference type="InterPro" id="IPR009057">
    <property type="entry name" value="Homeodomain-like_sf"/>
</dbReference>
<dbReference type="SMART" id="SM00717">
    <property type="entry name" value="SANT"/>
    <property type="match status" value="1"/>
</dbReference>
<feature type="domain" description="Myb-like" evidence="7">
    <location>
        <begin position="1"/>
        <end position="44"/>
    </location>
</feature>
<gene>
    <name evidence="9" type="ORF">Ccrd_000879</name>
</gene>
<feature type="domain" description="HTH myb-type" evidence="8">
    <location>
        <begin position="1"/>
        <end position="48"/>
    </location>
</feature>
<dbReference type="CDD" id="cd00167">
    <property type="entry name" value="SANT"/>
    <property type="match status" value="1"/>
</dbReference>
<keyword evidence="9" id="KW-0371">Homeobox</keyword>
<evidence type="ECO:0000259" key="7">
    <source>
        <dbReference type="PROSITE" id="PS50090"/>
    </source>
</evidence>
<protein>
    <submittedName>
        <fullName evidence="9">Homeodomain-like protein</fullName>
    </submittedName>
</protein>
<evidence type="ECO:0000256" key="1">
    <source>
        <dbReference type="ARBA" id="ARBA00004123"/>
    </source>
</evidence>
<evidence type="ECO:0000313" key="10">
    <source>
        <dbReference type="Proteomes" id="UP000243975"/>
    </source>
</evidence>
<feature type="non-terminal residue" evidence="9">
    <location>
        <position position="1"/>
    </location>
</feature>
<dbReference type="PROSITE" id="PS50090">
    <property type="entry name" value="MYB_LIKE"/>
    <property type="match status" value="1"/>
</dbReference>